<gene>
    <name evidence="1" type="ORF">NPIRD3C_0537</name>
</gene>
<dbReference type="RefSeq" id="WP_257720265.1">
    <property type="nucleotide sequence ID" value="NZ_CP010868.1"/>
</dbReference>
<dbReference type="KEGG" id="nid:NPIRD3C_0537"/>
<sequence length="41" mass="4715">MEIIWDELEQGISSPDNMEIFYSRLYEPIKNVISNSGLIGI</sequence>
<dbReference type="Proteomes" id="UP000032027">
    <property type="component" value="Chromosome"/>
</dbReference>
<dbReference type="PATRIC" id="fig|1582439.9.peg.542"/>
<accession>A0A0C5BTZ2</accession>
<keyword evidence="2" id="KW-1185">Reference proteome</keyword>
<dbReference type="AlphaFoldDB" id="A0A0C5BTZ2"/>
<reference evidence="1 2" key="3">
    <citation type="journal article" date="2019" name="Int. J. Syst. Evol. Microbiol.">
        <title>Nitrosopumilus adriaticus sp. nov. and Nitrosopumilus piranensis sp. nov., two ammonia-oxidizing archaea from the Adriatic Sea and members of the class Nitrososphaeria.</title>
        <authorList>
            <person name="Bayer B."/>
            <person name="Vojvoda J."/>
            <person name="Reinthaler T."/>
            <person name="Reyes C."/>
            <person name="Pinto M."/>
            <person name="Herndl G.J."/>
        </authorList>
    </citation>
    <scope>NUCLEOTIDE SEQUENCE [LARGE SCALE GENOMIC DNA]</scope>
    <source>
        <strain evidence="1 2">D3C</strain>
    </source>
</reference>
<organism evidence="1 2">
    <name type="scientific">Nitrosopumilus piranensis</name>
    <dbReference type="NCBI Taxonomy" id="1582439"/>
    <lineage>
        <taxon>Archaea</taxon>
        <taxon>Nitrososphaerota</taxon>
        <taxon>Nitrososphaeria</taxon>
        <taxon>Nitrosopumilales</taxon>
        <taxon>Nitrosopumilaceae</taxon>
        <taxon>Nitrosopumilus</taxon>
    </lineage>
</organism>
<reference evidence="1 2" key="2">
    <citation type="journal article" date="2016" name="ISME J.">
        <title>Physiological and genomic characterization of two novel marine thaumarchaeal strains indicates niche differentiation.</title>
        <authorList>
            <person name="Bayer B."/>
            <person name="Vojvoda J."/>
            <person name="Offre P."/>
            <person name="Alves R.J."/>
            <person name="Elisabeth N.H."/>
            <person name="Garcia J.A."/>
            <person name="Volland J.M."/>
            <person name="Srivastava A."/>
            <person name="Schleper C."/>
            <person name="Herndl G.J."/>
        </authorList>
    </citation>
    <scope>NUCLEOTIDE SEQUENCE [LARGE SCALE GENOMIC DNA]</scope>
    <source>
        <strain evidence="1 2">D3C</strain>
    </source>
</reference>
<dbReference type="GeneID" id="74305784"/>
<name>A0A0C5BTZ2_9ARCH</name>
<proteinExistence type="predicted"/>
<protein>
    <submittedName>
        <fullName evidence="1">Uncharacterized protein</fullName>
    </submittedName>
</protein>
<dbReference type="STRING" id="1582439.NPIRD3C_0537"/>
<reference evidence="2" key="1">
    <citation type="submission" date="2015-02" db="EMBL/GenBank/DDBJ databases">
        <title>Characterization of two novel Thaumarchaeota isolated from the Northern Adriatic Sea.</title>
        <authorList>
            <person name="Bayer B."/>
            <person name="Vojvoda J."/>
            <person name="Offre P."/>
            <person name="Srivastava A."/>
            <person name="Elisabeth N."/>
            <person name="Garcia J.A.L."/>
            <person name="Schleper C."/>
            <person name="Herndl G.J."/>
        </authorList>
    </citation>
    <scope>NUCLEOTIDE SEQUENCE [LARGE SCALE GENOMIC DNA]</scope>
    <source>
        <strain evidence="2">D3C</strain>
    </source>
</reference>
<evidence type="ECO:0000313" key="1">
    <source>
        <dbReference type="EMBL" id="AJM91751.1"/>
    </source>
</evidence>
<dbReference type="EMBL" id="CP010868">
    <property type="protein sequence ID" value="AJM91751.1"/>
    <property type="molecule type" value="Genomic_DNA"/>
</dbReference>
<dbReference type="HOGENOM" id="CLU_3263618_0_0_2"/>
<evidence type="ECO:0000313" key="2">
    <source>
        <dbReference type="Proteomes" id="UP000032027"/>
    </source>
</evidence>